<organism evidence="2 3">
    <name type="scientific">Bodo saltans</name>
    <name type="common">Flagellated protozoan</name>
    <dbReference type="NCBI Taxonomy" id="75058"/>
    <lineage>
        <taxon>Eukaryota</taxon>
        <taxon>Discoba</taxon>
        <taxon>Euglenozoa</taxon>
        <taxon>Kinetoplastea</taxon>
        <taxon>Metakinetoplastina</taxon>
        <taxon>Eubodonida</taxon>
        <taxon>Bodonidae</taxon>
        <taxon>Bodo</taxon>
    </lineage>
</organism>
<evidence type="ECO:0000256" key="1">
    <source>
        <dbReference type="SAM" id="MobiDB-lite"/>
    </source>
</evidence>
<feature type="region of interest" description="Disordered" evidence="1">
    <location>
        <begin position="1"/>
        <end position="59"/>
    </location>
</feature>
<dbReference type="Proteomes" id="UP000051952">
    <property type="component" value="Unassembled WGS sequence"/>
</dbReference>
<protein>
    <submittedName>
        <fullName evidence="2">Uncharacterized protein</fullName>
    </submittedName>
</protein>
<dbReference type="EMBL" id="CYKH01001819">
    <property type="protein sequence ID" value="CUG90394.1"/>
    <property type="molecule type" value="Genomic_DNA"/>
</dbReference>
<evidence type="ECO:0000313" key="3">
    <source>
        <dbReference type="Proteomes" id="UP000051952"/>
    </source>
</evidence>
<accession>A0A0S4JFP9</accession>
<feature type="region of interest" description="Disordered" evidence="1">
    <location>
        <begin position="151"/>
        <end position="193"/>
    </location>
</feature>
<feature type="compositionally biased region" description="Low complexity" evidence="1">
    <location>
        <begin position="13"/>
        <end position="30"/>
    </location>
</feature>
<reference evidence="3" key="1">
    <citation type="submission" date="2015-09" db="EMBL/GenBank/DDBJ databases">
        <authorList>
            <consortium name="Pathogen Informatics"/>
        </authorList>
    </citation>
    <scope>NUCLEOTIDE SEQUENCE [LARGE SCALE GENOMIC DNA]</scope>
    <source>
        <strain evidence="3">Lake Konstanz</strain>
    </source>
</reference>
<name>A0A0S4JFP9_BODSA</name>
<feature type="compositionally biased region" description="Low complexity" evidence="1">
    <location>
        <begin position="183"/>
        <end position="193"/>
    </location>
</feature>
<proteinExistence type="predicted"/>
<feature type="non-terminal residue" evidence="2">
    <location>
        <position position="223"/>
    </location>
</feature>
<dbReference type="VEuPathDB" id="TriTrypDB:BSAL_26490"/>
<feature type="compositionally biased region" description="Low complexity" evidence="1">
    <location>
        <begin position="151"/>
        <end position="162"/>
    </location>
</feature>
<dbReference type="AlphaFoldDB" id="A0A0S4JFP9"/>
<evidence type="ECO:0000313" key="2">
    <source>
        <dbReference type="EMBL" id="CUG90394.1"/>
    </source>
</evidence>
<gene>
    <name evidence="2" type="ORF">BSAL_26490</name>
</gene>
<sequence>MSQQQQRTKEVESTTVEPETRTTAAPTAPTLGTDRIGVEDQRLQRLQRLPTAGQGGNVEPVRAATRAAEPNDVAWTLKLQPDGTMKARLPPKPTVSVTNRTTHEQLHNSIGDLLTEPIDFTIYAKGAVLGENNMEVLKDVTQLILKADASSSSVPAPRAAVPTKDEVATKEPASTPLAIAPGADAKPVSAAPAAPPIVAEVPSKPAAFTFTPRVNPDARSSVV</sequence>
<keyword evidence="3" id="KW-1185">Reference proteome</keyword>